<keyword evidence="3" id="KW-1185">Reference proteome</keyword>
<evidence type="ECO:0000313" key="2">
    <source>
        <dbReference type="EMBL" id="CAH9088187.1"/>
    </source>
</evidence>
<sequence length="100" mass="11209">MWKYCYSIKVSCSVSFSVIWSLSCQPSRLSVKSCWVLIQMLLTFSRSGNPTPFELSPRKSESPRPGPPNAPQTFRLVSLALGAFWLAFGTPCLVKLHNLE</sequence>
<accession>A0AAV0D1S6</accession>
<evidence type="ECO:0000313" key="3">
    <source>
        <dbReference type="Proteomes" id="UP001152523"/>
    </source>
</evidence>
<evidence type="ECO:0000256" key="1">
    <source>
        <dbReference type="SAM" id="MobiDB-lite"/>
    </source>
</evidence>
<protein>
    <submittedName>
        <fullName evidence="2">Uncharacterized protein</fullName>
    </submittedName>
</protein>
<dbReference type="AlphaFoldDB" id="A0AAV0D1S6"/>
<dbReference type="EMBL" id="CAMAPF010000059">
    <property type="protein sequence ID" value="CAH9088187.1"/>
    <property type="molecule type" value="Genomic_DNA"/>
</dbReference>
<dbReference type="Proteomes" id="UP001152523">
    <property type="component" value="Unassembled WGS sequence"/>
</dbReference>
<reference evidence="2" key="1">
    <citation type="submission" date="2022-07" db="EMBL/GenBank/DDBJ databases">
        <authorList>
            <person name="Macas J."/>
            <person name="Novak P."/>
            <person name="Neumann P."/>
        </authorList>
    </citation>
    <scope>NUCLEOTIDE SEQUENCE</scope>
</reference>
<feature type="region of interest" description="Disordered" evidence="1">
    <location>
        <begin position="46"/>
        <end position="71"/>
    </location>
</feature>
<dbReference type="PROSITE" id="PS51257">
    <property type="entry name" value="PROKAR_LIPOPROTEIN"/>
    <property type="match status" value="1"/>
</dbReference>
<gene>
    <name evidence="2" type="ORF">CEPIT_LOCUS10378</name>
</gene>
<organism evidence="2 3">
    <name type="scientific">Cuscuta epithymum</name>
    <dbReference type="NCBI Taxonomy" id="186058"/>
    <lineage>
        <taxon>Eukaryota</taxon>
        <taxon>Viridiplantae</taxon>
        <taxon>Streptophyta</taxon>
        <taxon>Embryophyta</taxon>
        <taxon>Tracheophyta</taxon>
        <taxon>Spermatophyta</taxon>
        <taxon>Magnoliopsida</taxon>
        <taxon>eudicotyledons</taxon>
        <taxon>Gunneridae</taxon>
        <taxon>Pentapetalae</taxon>
        <taxon>asterids</taxon>
        <taxon>lamiids</taxon>
        <taxon>Solanales</taxon>
        <taxon>Convolvulaceae</taxon>
        <taxon>Cuscuteae</taxon>
        <taxon>Cuscuta</taxon>
        <taxon>Cuscuta subgen. Cuscuta</taxon>
    </lineage>
</organism>
<proteinExistence type="predicted"/>
<name>A0AAV0D1S6_9ASTE</name>
<comment type="caution">
    <text evidence="2">The sequence shown here is derived from an EMBL/GenBank/DDBJ whole genome shotgun (WGS) entry which is preliminary data.</text>
</comment>